<reference evidence="2" key="1">
    <citation type="submission" date="2017-04" db="EMBL/GenBank/DDBJ databases">
        <authorList>
            <person name="Afonso C.L."/>
            <person name="Miller P.J."/>
            <person name="Scott M.A."/>
            <person name="Spackman E."/>
            <person name="Goraichik I."/>
            <person name="Dimitrov K.M."/>
            <person name="Suarez D.L."/>
            <person name="Swayne D.E."/>
        </authorList>
    </citation>
    <scope>NUCLEOTIDE SEQUENCE [LARGE SCALE GENOMIC DNA]</scope>
    <source>
        <strain evidence="2">VDS</strain>
    </source>
</reference>
<evidence type="ECO:0000313" key="4">
    <source>
        <dbReference type="Proteomes" id="UP000568696"/>
    </source>
</evidence>
<evidence type="ECO:0000313" key="1">
    <source>
        <dbReference type="EMBL" id="NLP39935.1"/>
    </source>
</evidence>
<dbReference type="Proteomes" id="UP000193309">
    <property type="component" value="Unassembled WGS sequence"/>
</dbReference>
<dbReference type="OrthoDB" id="4414464at2"/>
<sequence length="133" mass="14326">MTTLAPSLARWLGAADSKAPDHLWETSDVTAPATLTAHTAVLTITGMPRALRPRIETAMVLCVPSDSALEIPGADPLTADWFTPWRRSGGRGPGLHVACRQVLTGTEEEFDRLRTVVENLARQHGFSAELTPA</sequence>
<dbReference type="EMBL" id="FXAR01000001">
    <property type="protein sequence ID" value="SMG07900.1"/>
    <property type="molecule type" value="Genomic_DNA"/>
</dbReference>
<reference evidence="3" key="2">
    <citation type="submission" date="2017-04" db="EMBL/GenBank/DDBJ databases">
        <authorList>
            <person name="Varghese N."/>
            <person name="Submissions S."/>
        </authorList>
    </citation>
    <scope>NUCLEOTIDE SEQUENCE [LARGE SCALE GENOMIC DNA]</scope>
    <source>
        <strain evidence="3">VDS</strain>
    </source>
</reference>
<dbReference type="Proteomes" id="UP000568696">
    <property type="component" value="Unassembled WGS sequence"/>
</dbReference>
<gene>
    <name evidence="1" type="ORF">GX356_09505</name>
    <name evidence="2" type="ORF">SAMN06295981_0302</name>
</gene>
<keyword evidence="3" id="KW-1185">Reference proteome</keyword>
<proteinExistence type="predicted"/>
<dbReference type="EMBL" id="JAAYSN010000262">
    <property type="protein sequence ID" value="NLP39935.1"/>
    <property type="molecule type" value="Genomic_DNA"/>
</dbReference>
<evidence type="ECO:0000313" key="2">
    <source>
        <dbReference type="EMBL" id="SMG07900.1"/>
    </source>
</evidence>
<evidence type="ECO:0000313" key="3">
    <source>
        <dbReference type="Proteomes" id="UP000193309"/>
    </source>
</evidence>
<name>A0A1X7I0S5_9CORY</name>
<dbReference type="AlphaFoldDB" id="A0A1X7I0S5"/>
<protein>
    <submittedName>
        <fullName evidence="2">Uncharacterized protein</fullName>
    </submittedName>
</protein>
<organism evidence="2 3">
    <name type="scientific">Corynebacterium pollutisoli</name>
    <dbReference type="NCBI Taxonomy" id="1610489"/>
    <lineage>
        <taxon>Bacteria</taxon>
        <taxon>Bacillati</taxon>
        <taxon>Actinomycetota</taxon>
        <taxon>Actinomycetes</taxon>
        <taxon>Mycobacteriales</taxon>
        <taxon>Corynebacteriaceae</taxon>
        <taxon>Corynebacterium</taxon>
    </lineage>
</organism>
<reference evidence="1 4" key="3">
    <citation type="journal article" date="2020" name="Biotechnol. Biofuels">
        <title>New insights from the biogas microbiome by comprehensive genome-resolved metagenomics of nearly 1600 species originating from multiple anaerobic digesters.</title>
        <authorList>
            <person name="Campanaro S."/>
            <person name="Treu L."/>
            <person name="Rodriguez-R L.M."/>
            <person name="Kovalovszki A."/>
            <person name="Ziels R.M."/>
            <person name="Maus I."/>
            <person name="Zhu X."/>
            <person name="Kougias P.G."/>
            <person name="Basile A."/>
            <person name="Luo G."/>
            <person name="Schluter A."/>
            <person name="Konstantinidis K.T."/>
            <person name="Angelidaki I."/>
        </authorList>
    </citation>
    <scope>NUCLEOTIDE SEQUENCE [LARGE SCALE GENOMIC DNA]</scope>
    <source>
        <strain evidence="1">AS23ysBPME_344</strain>
    </source>
</reference>
<dbReference type="RefSeq" id="WP_143337462.1">
    <property type="nucleotide sequence ID" value="NZ_FXAR01000001.1"/>
</dbReference>
<accession>A0A1X7I0S5</accession>